<evidence type="ECO:0000313" key="2">
    <source>
        <dbReference type="EMBL" id="GBP80607.1"/>
    </source>
</evidence>
<proteinExistence type="predicted"/>
<dbReference type="Proteomes" id="UP000299102">
    <property type="component" value="Unassembled WGS sequence"/>
</dbReference>
<comment type="caution">
    <text evidence="2">The sequence shown here is derived from an EMBL/GenBank/DDBJ whole genome shotgun (WGS) entry which is preliminary data.</text>
</comment>
<keyword evidence="3" id="KW-1185">Reference proteome</keyword>
<evidence type="ECO:0000256" key="1">
    <source>
        <dbReference type="SAM" id="MobiDB-lite"/>
    </source>
</evidence>
<feature type="region of interest" description="Disordered" evidence="1">
    <location>
        <begin position="1"/>
        <end position="22"/>
    </location>
</feature>
<name>A0A4C1Z1Y3_EUMVA</name>
<organism evidence="2 3">
    <name type="scientific">Eumeta variegata</name>
    <name type="common">Bagworm moth</name>
    <name type="synonym">Eumeta japonica</name>
    <dbReference type="NCBI Taxonomy" id="151549"/>
    <lineage>
        <taxon>Eukaryota</taxon>
        <taxon>Metazoa</taxon>
        <taxon>Ecdysozoa</taxon>
        <taxon>Arthropoda</taxon>
        <taxon>Hexapoda</taxon>
        <taxon>Insecta</taxon>
        <taxon>Pterygota</taxon>
        <taxon>Neoptera</taxon>
        <taxon>Endopterygota</taxon>
        <taxon>Lepidoptera</taxon>
        <taxon>Glossata</taxon>
        <taxon>Ditrysia</taxon>
        <taxon>Tineoidea</taxon>
        <taxon>Psychidae</taxon>
        <taxon>Oiketicinae</taxon>
        <taxon>Eumeta</taxon>
    </lineage>
</organism>
<evidence type="ECO:0000313" key="3">
    <source>
        <dbReference type="Proteomes" id="UP000299102"/>
    </source>
</evidence>
<reference evidence="2 3" key="1">
    <citation type="journal article" date="2019" name="Commun. Biol.">
        <title>The bagworm genome reveals a unique fibroin gene that provides high tensile strength.</title>
        <authorList>
            <person name="Kono N."/>
            <person name="Nakamura H."/>
            <person name="Ohtoshi R."/>
            <person name="Tomita M."/>
            <person name="Numata K."/>
            <person name="Arakawa K."/>
        </authorList>
    </citation>
    <scope>NUCLEOTIDE SEQUENCE [LARGE SCALE GENOMIC DNA]</scope>
</reference>
<dbReference type="AlphaFoldDB" id="A0A4C1Z1Y3"/>
<accession>A0A4C1Z1Y3</accession>
<protein>
    <submittedName>
        <fullName evidence="2">Uncharacterized protein</fullName>
    </submittedName>
</protein>
<dbReference type="EMBL" id="BGZK01001470">
    <property type="protein sequence ID" value="GBP80607.1"/>
    <property type="molecule type" value="Genomic_DNA"/>
</dbReference>
<sequence length="205" mass="22070">MTGDLSRGATEHVAVPRTLAPPPDRADVKYSYRELAGQLLSLQLKRRLIKPPRAVIQSKIGVSTDSKIAMEKIFGGGDFGSTSTSLFWPNASCILSYLEKAYGGIKQSTEDYSTYSTSSGLIKALQSSSRGCSAHISTDLLDPCLYETFMRMAGVGTKAAASAPPAQRLEMFGIIGKHSSYKDEVTAVFACYATSPSEIDEIHSD</sequence>
<gene>
    <name evidence="2" type="ORF">EVAR_56784_1</name>
</gene>